<dbReference type="PANTHER" id="PTHR46383:SF5">
    <property type="entry name" value="AMINOTRANSFERASE CLASS I_CLASSII DOMAIN-CONTAINING PROTEIN"/>
    <property type="match status" value="1"/>
</dbReference>
<keyword evidence="9" id="KW-1185">Reference proteome</keyword>
<evidence type="ECO:0000256" key="1">
    <source>
        <dbReference type="ARBA" id="ARBA00001933"/>
    </source>
</evidence>
<evidence type="ECO:0000259" key="7">
    <source>
        <dbReference type="Pfam" id="PF00155"/>
    </source>
</evidence>
<sequence>MCSRLQLRLAYTPRCLWLAAAAAMMGNGIAGGEGSIYLWARLPEGCDDEKAVVWLVRNHGVCVIPGSTCGAPGFVRVSFANLKLDACKQAAERLKAGLSELVALGVDALS</sequence>
<dbReference type="InterPro" id="IPR050596">
    <property type="entry name" value="AspAT/PAT-like"/>
</dbReference>
<dbReference type="EMBL" id="BLLF01003447">
    <property type="protein sequence ID" value="GFH27366.1"/>
    <property type="molecule type" value="Genomic_DNA"/>
</dbReference>
<proteinExistence type="inferred from homology"/>
<evidence type="ECO:0000256" key="4">
    <source>
        <dbReference type="ARBA" id="ARBA00022679"/>
    </source>
</evidence>
<reference evidence="8 9" key="1">
    <citation type="submission" date="2020-02" db="EMBL/GenBank/DDBJ databases">
        <title>Draft genome sequence of Haematococcus lacustris strain NIES-144.</title>
        <authorList>
            <person name="Morimoto D."/>
            <person name="Nakagawa S."/>
            <person name="Yoshida T."/>
            <person name="Sawayama S."/>
        </authorList>
    </citation>
    <scope>NUCLEOTIDE SEQUENCE [LARGE SCALE GENOMIC DNA]</scope>
    <source>
        <strain evidence="8 9">NIES-144</strain>
    </source>
</reference>
<evidence type="ECO:0000256" key="5">
    <source>
        <dbReference type="ARBA" id="ARBA00022898"/>
    </source>
</evidence>
<keyword evidence="4 8" id="KW-0808">Transferase</keyword>
<keyword evidence="3" id="KW-0032">Aminotransferase</keyword>
<dbReference type="InterPro" id="IPR015424">
    <property type="entry name" value="PyrdxlP-dep_Trfase"/>
</dbReference>
<dbReference type="InterPro" id="IPR015422">
    <property type="entry name" value="PyrdxlP-dep_Trfase_small"/>
</dbReference>
<dbReference type="GO" id="GO:0006520">
    <property type="term" value="P:amino acid metabolic process"/>
    <property type="evidence" value="ECO:0007669"/>
    <property type="project" value="InterPro"/>
</dbReference>
<dbReference type="PANTHER" id="PTHR46383">
    <property type="entry name" value="ASPARTATE AMINOTRANSFERASE"/>
    <property type="match status" value="1"/>
</dbReference>
<dbReference type="Pfam" id="PF00155">
    <property type="entry name" value="Aminotran_1_2"/>
    <property type="match status" value="1"/>
</dbReference>
<dbReference type="Proteomes" id="UP000485058">
    <property type="component" value="Unassembled WGS sequence"/>
</dbReference>
<dbReference type="AlphaFoldDB" id="A0A6A0A3R1"/>
<organism evidence="8 9">
    <name type="scientific">Haematococcus lacustris</name>
    <name type="common">Green alga</name>
    <name type="synonym">Haematococcus pluvialis</name>
    <dbReference type="NCBI Taxonomy" id="44745"/>
    <lineage>
        <taxon>Eukaryota</taxon>
        <taxon>Viridiplantae</taxon>
        <taxon>Chlorophyta</taxon>
        <taxon>core chlorophytes</taxon>
        <taxon>Chlorophyceae</taxon>
        <taxon>CS clade</taxon>
        <taxon>Chlamydomonadales</taxon>
        <taxon>Haematococcaceae</taxon>
        <taxon>Haematococcus</taxon>
    </lineage>
</organism>
<dbReference type="SUPFAM" id="SSF53383">
    <property type="entry name" value="PLP-dependent transferases"/>
    <property type="match status" value="1"/>
</dbReference>
<feature type="non-terminal residue" evidence="8">
    <location>
        <position position="110"/>
    </location>
</feature>
<accession>A0A6A0A3R1</accession>
<protein>
    <submittedName>
        <fullName evidence="8">PLP-dependent transferase</fullName>
    </submittedName>
</protein>
<feature type="domain" description="Aminotransferase class I/classII large" evidence="7">
    <location>
        <begin position="28"/>
        <end position="94"/>
    </location>
</feature>
<feature type="chain" id="PRO_5025371661" evidence="6">
    <location>
        <begin position="31"/>
        <end position="110"/>
    </location>
</feature>
<evidence type="ECO:0000313" key="9">
    <source>
        <dbReference type="Proteomes" id="UP000485058"/>
    </source>
</evidence>
<feature type="signal peptide" evidence="6">
    <location>
        <begin position="1"/>
        <end position="30"/>
    </location>
</feature>
<dbReference type="GO" id="GO:0008483">
    <property type="term" value="F:transaminase activity"/>
    <property type="evidence" value="ECO:0007669"/>
    <property type="project" value="UniProtKB-KW"/>
</dbReference>
<keyword evidence="5" id="KW-0663">Pyridoxal phosphate</keyword>
<evidence type="ECO:0000256" key="2">
    <source>
        <dbReference type="ARBA" id="ARBA00007441"/>
    </source>
</evidence>
<dbReference type="Gene3D" id="3.90.1150.10">
    <property type="entry name" value="Aspartate Aminotransferase, domain 1"/>
    <property type="match status" value="1"/>
</dbReference>
<dbReference type="GO" id="GO:0030170">
    <property type="term" value="F:pyridoxal phosphate binding"/>
    <property type="evidence" value="ECO:0007669"/>
    <property type="project" value="InterPro"/>
</dbReference>
<comment type="cofactor">
    <cofactor evidence="1">
        <name>pyridoxal 5'-phosphate</name>
        <dbReference type="ChEBI" id="CHEBI:597326"/>
    </cofactor>
</comment>
<name>A0A6A0A3R1_HAELA</name>
<evidence type="ECO:0000313" key="8">
    <source>
        <dbReference type="EMBL" id="GFH27366.1"/>
    </source>
</evidence>
<dbReference type="InterPro" id="IPR004839">
    <property type="entry name" value="Aminotransferase_I/II_large"/>
</dbReference>
<comment type="caution">
    <text evidence="8">The sequence shown here is derived from an EMBL/GenBank/DDBJ whole genome shotgun (WGS) entry which is preliminary data.</text>
</comment>
<evidence type="ECO:0000256" key="3">
    <source>
        <dbReference type="ARBA" id="ARBA00022576"/>
    </source>
</evidence>
<evidence type="ECO:0000256" key="6">
    <source>
        <dbReference type="SAM" id="SignalP"/>
    </source>
</evidence>
<gene>
    <name evidence="8" type="ORF">HaLaN_25673</name>
</gene>
<keyword evidence="6" id="KW-0732">Signal</keyword>
<comment type="similarity">
    <text evidence="2">Belongs to the class-I pyridoxal-phosphate-dependent aminotransferase family.</text>
</comment>